<accession>A0ACC0KI12</accession>
<name>A0ACC0KI12_CHOFU</name>
<proteinExistence type="predicted"/>
<evidence type="ECO:0000313" key="2">
    <source>
        <dbReference type="Proteomes" id="UP001064048"/>
    </source>
</evidence>
<gene>
    <name evidence="1" type="ORF">MSG28_004211</name>
</gene>
<evidence type="ECO:0000313" key="1">
    <source>
        <dbReference type="EMBL" id="KAI8436109.1"/>
    </source>
</evidence>
<reference evidence="1 2" key="1">
    <citation type="journal article" date="2022" name="Genome Biol. Evol.">
        <title>The Spruce Budworm Genome: Reconstructing the Evolutionary History of Antifreeze Proteins.</title>
        <authorList>
            <person name="Beliveau C."/>
            <person name="Gagne P."/>
            <person name="Picq S."/>
            <person name="Vernygora O."/>
            <person name="Keeling C.I."/>
            <person name="Pinkney K."/>
            <person name="Doucet D."/>
            <person name="Wen F."/>
            <person name="Johnston J.S."/>
            <person name="Maaroufi H."/>
            <person name="Boyle B."/>
            <person name="Laroche J."/>
            <person name="Dewar K."/>
            <person name="Juretic N."/>
            <person name="Blackburn G."/>
            <person name="Nisole A."/>
            <person name="Brunet B."/>
            <person name="Brandao M."/>
            <person name="Lumley L."/>
            <person name="Duan J."/>
            <person name="Quan G."/>
            <person name="Lucarotti C.J."/>
            <person name="Roe A.D."/>
            <person name="Sperling F.A.H."/>
            <person name="Levesque R.C."/>
            <person name="Cusson M."/>
        </authorList>
    </citation>
    <scope>NUCLEOTIDE SEQUENCE [LARGE SCALE GENOMIC DNA]</scope>
    <source>
        <strain evidence="1">Glfc:IPQL:Cfum</strain>
    </source>
</reference>
<dbReference type="Proteomes" id="UP001064048">
    <property type="component" value="Chromosome 6"/>
</dbReference>
<keyword evidence="2" id="KW-1185">Reference proteome</keyword>
<comment type="caution">
    <text evidence="1">The sequence shown here is derived from an EMBL/GenBank/DDBJ whole genome shotgun (WGS) entry which is preliminary data.</text>
</comment>
<sequence>MECYSITDNCKAALCFAVLALASAAHYRPENYGGGYNQGYDGYSGASSGYNRGPQIPILSYENVNNGDGNYRYSYETGNGIRAHESGSPRAQGPEGPAVTAEGAFSYRAPDGQQISVSYTADENGFHPVGSHLPTPPPIPEAILKSLQFNRQNPSSDGSYDNGRYNTYNNNAGGYHY</sequence>
<dbReference type="EMBL" id="CM046106">
    <property type="protein sequence ID" value="KAI8436109.1"/>
    <property type="molecule type" value="Genomic_DNA"/>
</dbReference>
<organism evidence="1 2">
    <name type="scientific">Choristoneura fumiferana</name>
    <name type="common">Spruce budworm moth</name>
    <name type="synonym">Archips fumiferana</name>
    <dbReference type="NCBI Taxonomy" id="7141"/>
    <lineage>
        <taxon>Eukaryota</taxon>
        <taxon>Metazoa</taxon>
        <taxon>Ecdysozoa</taxon>
        <taxon>Arthropoda</taxon>
        <taxon>Hexapoda</taxon>
        <taxon>Insecta</taxon>
        <taxon>Pterygota</taxon>
        <taxon>Neoptera</taxon>
        <taxon>Endopterygota</taxon>
        <taxon>Lepidoptera</taxon>
        <taxon>Glossata</taxon>
        <taxon>Ditrysia</taxon>
        <taxon>Tortricoidea</taxon>
        <taxon>Tortricidae</taxon>
        <taxon>Tortricinae</taxon>
        <taxon>Choristoneura</taxon>
    </lineage>
</organism>
<protein>
    <submittedName>
        <fullName evidence="1">Uncharacterized protein</fullName>
    </submittedName>
</protein>